<dbReference type="Gene3D" id="3.40.50.720">
    <property type="entry name" value="NAD(P)-binding Rossmann-like Domain"/>
    <property type="match status" value="1"/>
</dbReference>
<comment type="subcellular location">
    <subcellularLocation>
        <location evidence="1">Secreted</location>
        <location evidence="1">Cell wall</location>
    </subcellularLocation>
</comment>
<keyword evidence="6" id="KW-0614">Plasmid</keyword>
<protein>
    <recommendedName>
        <fullName evidence="4">3-oxoacyl-[acyl-carrier-protein] reductase MabA</fullName>
    </recommendedName>
</protein>
<evidence type="ECO:0000256" key="2">
    <source>
        <dbReference type="ARBA" id="ARBA00006484"/>
    </source>
</evidence>
<evidence type="ECO:0000256" key="5">
    <source>
        <dbReference type="ARBA" id="ARBA00047400"/>
    </source>
</evidence>
<dbReference type="PRINTS" id="PR00081">
    <property type="entry name" value="GDHRDH"/>
</dbReference>
<dbReference type="RefSeq" id="WP_061042950.1">
    <property type="nucleotide sequence ID" value="NZ_CP009112.1"/>
</dbReference>
<evidence type="ECO:0000256" key="3">
    <source>
        <dbReference type="ARBA" id="ARBA00022512"/>
    </source>
</evidence>
<dbReference type="EMBL" id="CP009112">
    <property type="protein sequence ID" value="ANS32114.1"/>
    <property type="molecule type" value="Genomic_DNA"/>
</dbReference>
<dbReference type="Proteomes" id="UP000186108">
    <property type="component" value="Plasmid pR1CP1"/>
</dbReference>
<keyword evidence="3" id="KW-0964">Secreted</keyword>
<dbReference type="InterPro" id="IPR036291">
    <property type="entry name" value="NAD(P)-bd_dom_sf"/>
</dbReference>
<dbReference type="InterPro" id="IPR050259">
    <property type="entry name" value="SDR"/>
</dbReference>
<dbReference type="GO" id="GO:0004316">
    <property type="term" value="F:3-oxoacyl-[acyl-carrier-protein] reductase (NADPH) activity"/>
    <property type="evidence" value="ECO:0007669"/>
    <property type="project" value="UniProtKB-EC"/>
</dbReference>
<comment type="similarity">
    <text evidence="2">Belongs to the short-chain dehydrogenases/reductases (SDR) family.</text>
</comment>
<geneLocation type="plasmid" evidence="7">
    <name>pr1cp1</name>
</geneLocation>
<keyword evidence="3" id="KW-0134">Cell wall</keyword>
<reference evidence="6 7" key="1">
    <citation type="submission" date="2014-07" db="EMBL/GenBank/DDBJ databases">
        <authorList>
            <person name="Zhang J.E."/>
            <person name="Yang H."/>
            <person name="Guo J."/>
            <person name="Deng Z."/>
            <person name="Luo H."/>
            <person name="Luo M."/>
            <person name="Zhao B."/>
        </authorList>
    </citation>
    <scope>NUCLEOTIDE SEQUENCE [LARGE SCALE GENOMIC DNA]</scope>
    <source>
        <strain evidence="6 7">1CP</strain>
        <plasmid evidence="7">Plasmid pr1cp1</plasmid>
    </source>
</reference>
<proteinExistence type="inferred from homology"/>
<organism evidence="6 7">
    <name type="scientific">Rhodococcus opacus</name>
    <name type="common">Nocardia opaca</name>
    <dbReference type="NCBI Taxonomy" id="37919"/>
    <lineage>
        <taxon>Bacteria</taxon>
        <taxon>Bacillati</taxon>
        <taxon>Actinomycetota</taxon>
        <taxon>Actinomycetes</taxon>
        <taxon>Mycobacteriales</taxon>
        <taxon>Nocardiaceae</taxon>
        <taxon>Rhodococcus</taxon>
    </lineage>
</organism>
<gene>
    <name evidence="6" type="ORF">R1CP_37565</name>
</gene>
<dbReference type="PRINTS" id="PR00080">
    <property type="entry name" value="SDRFAMILY"/>
</dbReference>
<dbReference type="SUPFAM" id="SSF51735">
    <property type="entry name" value="NAD(P)-binding Rossmann-fold domains"/>
    <property type="match status" value="1"/>
</dbReference>
<evidence type="ECO:0000256" key="4">
    <source>
        <dbReference type="ARBA" id="ARBA00040781"/>
    </source>
</evidence>
<comment type="catalytic activity">
    <reaction evidence="5">
        <text>a (3R)-hydroxyacyl-[ACP] + NADP(+) = a 3-oxoacyl-[ACP] + NADPH + H(+)</text>
        <dbReference type="Rhea" id="RHEA:17397"/>
        <dbReference type="Rhea" id="RHEA-COMP:9916"/>
        <dbReference type="Rhea" id="RHEA-COMP:9945"/>
        <dbReference type="ChEBI" id="CHEBI:15378"/>
        <dbReference type="ChEBI" id="CHEBI:57783"/>
        <dbReference type="ChEBI" id="CHEBI:58349"/>
        <dbReference type="ChEBI" id="CHEBI:78776"/>
        <dbReference type="ChEBI" id="CHEBI:78827"/>
        <dbReference type="EC" id="1.1.1.100"/>
    </reaction>
    <physiologicalReaction direction="right-to-left" evidence="5">
        <dbReference type="Rhea" id="RHEA:17399"/>
    </physiologicalReaction>
</comment>
<dbReference type="AlphaFoldDB" id="A0A1B1KHP3"/>
<dbReference type="PATRIC" id="fig|37919.13.peg.7914"/>
<dbReference type="PANTHER" id="PTHR42879:SF2">
    <property type="entry name" value="3-OXOACYL-[ACYL-CARRIER-PROTEIN] REDUCTASE FABG"/>
    <property type="match status" value="1"/>
</dbReference>
<dbReference type="PANTHER" id="PTHR42879">
    <property type="entry name" value="3-OXOACYL-(ACYL-CARRIER-PROTEIN) REDUCTASE"/>
    <property type="match status" value="1"/>
</dbReference>
<evidence type="ECO:0000313" key="7">
    <source>
        <dbReference type="Proteomes" id="UP000186108"/>
    </source>
</evidence>
<dbReference type="Pfam" id="PF13561">
    <property type="entry name" value="adh_short_C2"/>
    <property type="match status" value="1"/>
</dbReference>
<accession>A0A1B1KHP3</accession>
<name>A0A1B1KHP3_RHOOP</name>
<evidence type="ECO:0000256" key="1">
    <source>
        <dbReference type="ARBA" id="ARBA00004191"/>
    </source>
</evidence>
<sequence>MTNEREDCLVVSGAGSGIGRAIARGAAKQGIAVAVWDIDADAAHAVADEIRRSGGRSSAIGVDVSDGQAVADALERTLGWHVPNLLVNNAGPPSAQPRPFADGVNAVVSAVEVVTSAWLHRVRDRAEAVVNVASIAGTTIGGGTDWYSTGKAGVLGFTRYLAASAPHGLRANAVAPGLVETPRMTDYLSSEVGQRMVARTPRRSPVQPDEVAAAVLFLLSPAAAAITGTALTVDAGMSLTA</sequence>
<evidence type="ECO:0000313" key="6">
    <source>
        <dbReference type="EMBL" id="ANS32114.1"/>
    </source>
</evidence>
<dbReference type="InterPro" id="IPR002347">
    <property type="entry name" value="SDR_fam"/>
</dbReference>